<protein>
    <submittedName>
        <fullName evidence="1">Uncharacterized protein</fullName>
    </submittedName>
</protein>
<proteinExistence type="predicted"/>
<evidence type="ECO:0000313" key="1">
    <source>
        <dbReference type="EMBL" id="EAU66329.1"/>
    </source>
</evidence>
<dbReference type="AlphaFoldDB" id="Q091B9"/>
<name>Q091B9_STIAD</name>
<gene>
    <name evidence="1" type="ORF">STIAU_0881</name>
</gene>
<accession>Q091B9</accession>
<sequence>MVPLMQQRQKPTLVQSERIPECLVGGPLWAPKPQMLPFCPDLEATPIQLGEQLP</sequence>
<dbReference type="EMBL" id="AAMD01000058">
    <property type="protein sequence ID" value="EAU66329.1"/>
    <property type="molecule type" value="Genomic_DNA"/>
</dbReference>
<comment type="caution">
    <text evidence="1">The sequence shown here is derived from an EMBL/GenBank/DDBJ whole genome shotgun (WGS) entry which is preliminary data.</text>
</comment>
<dbReference type="Proteomes" id="UP000032702">
    <property type="component" value="Unassembled WGS sequence"/>
</dbReference>
<reference evidence="1 2" key="1">
    <citation type="submission" date="2006-04" db="EMBL/GenBank/DDBJ databases">
        <authorList>
            <person name="Nierman W.C."/>
        </authorList>
    </citation>
    <scope>NUCLEOTIDE SEQUENCE [LARGE SCALE GENOMIC DNA]</scope>
    <source>
        <strain evidence="1 2">DW4/3-1</strain>
    </source>
</reference>
<evidence type="ECO:0000313" key="2">
    <source>
        <dbReference type="Proteomes" id="UP000032702"/>
    </source>
</evidence>
<organism evidence="1 2">
    <name type="scientific">Stigmatella aurantiaca (strain DW4/3-1)</name>
    <dbReference type="NCBI Taxonomy" id="378806"/>
    <lineage>
        <taxon>Bacteria</taxon>
        <taxon>Pseudomonadati</taxon>
        <taxon>Myxococcota</taxon>
        <taxon>Myxococcia</taxon>
        <taxon>Myxococcales</taxon>
        <taxon>Cystobacterineae</taxon>
        <taxon>Archangiaceae</taxon>
        <taxon>Stigmatella</taxon>
    </lineage>
</organism>